<name>G4YEW2_PHYSP</name>
<evidence type="ECO:0000259" key="8">
    <source>
        <dbReference type="PROSITE" id="PS50280"/>
    </source>
</evidence>
<dbReference type="AlphaFoldDB" id="G4YEW2"/>
<dbReference type="Gene3D" id="2.170.270.10">
    <property type="entry name" value="SET domain"/>
    <property type="match status" value="1"/>
</dbReference>
<dbReference type="PANTHER" id="PTHR22884">
    <property type="entry name" value="SET DOMAIN PROTEINS"/>
    <property type="match status" value="1"/>
</dbReference>
<keyword evidence="10" id="KW-1185">Reference proteome</keyword>
<evidence type="ECO:0000313" key="10">
    <source>
        <dbReference type="Proteomes" id="UP000002640"/>
    </source>
</evidence>
<gene>
    <name evidence="9" type="ORF">PHYSODRAFT_468174</name>
</gene>
<dbReference type="GO" id="GO:0005694">
    <property type="term" value="C:chromosome"/>
    <property type="evidence" value="ECO:0007669"/>
    <property type="project" value="UniProtKB-SubCell"/>
</dbReference>
<dbReference type="PROSITE" id="PS50280">
    <property type="entry name" value="SET"/>
    <property type="match status" value="1"/>
</dbReference>
<dbReference type="InterPro" id="IPR050777">
    <property type="entry name" value="SET2_Histone-Lys_MeTrsfase"/>
</dbReference>
<accession>G4YEW2</accession>
<keyword evidence="4" id="KW-0489">Methyltransferase</keyword>
<dbReference type="InterPro" id="IPR001214">
    <property type="entry name" value="SET_dom"/>
</dbReference>
<dbReference type="EMBL" id="JH159151">
    <property type="protein sequence ID" value="EGZ27326.1"/>
    <property type="molecule type" value="Genomic_DNA"/>
</dbReference>
<feature type="domain" description="SET" evidence="8">
    <location>
        <begin position="36"/>
        <end position="147"/>
    </location>
</feature>
<dbReference type="SMR" id="G4YEW2"/>
<feature type="non-terminal residue" evidence="9">
    <location>
        <position position="1"/>
    </location>
</feature>
<keyword evidence="6" id="KW-0949">S-adenosyl-L-methionine</keyword>
<sequence>ERCINRRRRVECSGERCKLGGSGSNRAWAMFESCPARLEVRETNRVGNGVYSMENIASGGVVCEYLGEVISRVEMRRRAAEGTLKYVMAYGADKFIDAEHFGNVARFCNHSCEPNCRAEEWTVEGFYRVGIVAQRNVRRGEETFSYGPWYMIDRCNCIKCYREC</sequence>
<dbReference type="Pfam" id="PF00856">
    <property type="entry name" value="SET"/>
    <property type="match status" value="1"/>
</dbReference>
<dbReference type="GO" id="GO:0032259">
    <property type="term" value="P:methylation"/>
    <property type="evidence" value="ECO:0007669"/>
    <property type="project" value="UniProtKB-KW"/>
</dbReference>
<evidence type="ECO:0000256" key="7">
    <source>
        <dbReference type="ARBA" id="ARBA00023242"/>
    </source>
</evidence>
<dbReference type="SMART" id="SM00317">
    <property type="entry name" value="SET"/>
    <property type="match status" value="1"/>
</dbReference>
<evidence type="ECO:0000256" key="2">
    <source>
        <dbReference type="ARBA" id="ARBA00004286"/>
    </source>
</evidence>
<keyword evidence="5" id="KW-0808">Transferase</keyword>
<evidence type="ECO:0000256" key="4">
    <source>
        <dbReference type="ARBA" id="ARBA00022603"/>
    </source>
</evidence>
<proteinExistence type="predicted"/>
<evidence type="ECO:0000256" key="5">
    <source>
        <dbReference type="ARBA" id="ARBA00022679"/>
    </source>
</evidence>
<dbReference type="RefSeq" id="XP_009514601.1">
    <property type="nucleotide sequence ID" value="XM_009516306.1"/>
</dbReference>
<keyword evidence="7" id="KW-0539">Nucleus</keyword>
<evidence type="ECO:0000256" key="3">
    <source>
        <dbReference type="ARBA" id="ARBA00022454"/>
    </source>
</evidence>
<comment type="subcellular location">
    <subcellularLocation>
        <location evidence="2">Chromosome</location>
    </subcellularLocation>
    <subcellularLocation>
        <location evidence="1">Nucleus</location>
    </subcellularLocation>
</comment>
<dbReference type="KEGG" id="psoj:PHYSODRAFT_468174"/>
<dbReference type="SUPFAM" id="SSF82199">
    <property type="entry name" value="SET domain"/>
    <property type="match status" value="1"/>
</dbReference>
<dbReference type="GO" id="GO:0005634">
    <property type="term" value="C:nucleus"/>
    <property type="evidence" value="ECO:0007669"/>
    <property type="project" value="UniProtKB-SubCell"/>
</dbReference>
<dbReference type="InParanoid" id="G4YEW2"/>
<reference evidence="9 10" key="1">
    <citation type="journal article" date="2006" name="Science">
        <title>Phytophthora genome sequences uncover evolutionary origins and mechanisms of pathogenesis.</title>
        <authorList>
            <person name="Tyler B.M."/>
            <person name="Tripathy S."/>
            <person name="Zhang X."/>
            <person name="Dehal P."/>
            <person name="Jiang R.H."/>
            <person name="Aerts A."/>
            <person name="Arredondo F.D."/>
            <person name="Baxter L."/>
            <person name="Bensasson D."/>
            <person name="Beynon J.L."/>
            <person name="Chapman J."/>
            <person name="Damasceno C.M."/>
            <person name="Dorrance A.E."/>
            <person name="Dou D."/>
            <person name="Dickerman A.W."/>
            <person name="Dubchak I.L."/>
            <person name="Garbelotto M."/>
            <person name="Gijzen M."/>
            <person name="Gordon S.G."/>
            <person name="Govers F."/>
            <person name="Grunwald N.J."/>
            <person name="Huang W."/>
            <person name="Ivors K.L."/>
            <person name="Jones R.W."/>
            <person name="Kamoun S."/>
            <person name="Krampis K."/>
            <person name="Lamour K.H."/>
            <person name="Lee M.K."/>
            <person name="McDonald W.H."/>
            <person name="Medina M."/>
            <person name="Meijer H.J."/>
            <person name="Nordberg E.K."/>
            <person name="Maclean D.J."/>
            <person name="Ospina-Giraldo M.D."/>
            <person name="Morris P.F."/>
            <person name="Phuntumart V."/>
            <person name="Putnam N.H."/>
            <person name="Rash S."/>
            <person name="Rose J.K."/>
            <person name="Sakihama Y."/>
            <person name="Salamov A.A."/>
            <person name="Savidor A."/>
            <person name="Scheuring C.F."/>
            <person name="Smith B.M."/>
            <person name="Sobral B.W."/>
            <person name="Terry A."/>
            <person name="Torto-Alalibo T.A."/>
            <person name="Win J."/>
            <person name="Xu Z."/>
            <person name="Zhang H."/>
            <person name="Grigoriev I.V."/>
            <person name="Rokhsar D.S."/>
            <person name="Boore J.L."/>
        </authorList>
    </citation>
    <scope>NUCLEOTIDE SEQUENCE [LARGE SCALE GENOMIC DNA]</scope>
    <source>
        <strain evidence="9 10">P6497</strain>
    </source>
</reference>
<dbReference type="GeneID" id="20653656"/>
<organism evidence="9 10">
    <name type="scientific">Phytophthora sojae (strain P6497)</name>
    <name type="common">Soybean stem and root rot agent</name>
    <name type="synonym">Phytophthora megasperma f. sp. glycines</name>
    <dbReference type="NCBI Taxonomy" id="1094619"/>
    <lineage>
        <taxon>Eukaryota</taxon>
        <taxon>Sar</taxon>
        <taxon>Stramenopiles</taxon>
        <taxon>Oomycota</taxon>
        <taxon>Peronosporomycetes</taxon>
        <taxon>Peronosporales</taxon>
        <taxon>Peronosporaceae</taxon>
        <taxon>Phytophthora</taxon>
    </lineage>
</organism>
<dbReference type="Proteomes" id="UP000002640">
    <property type="component" value="Unassembled WGS sequence"/>
</dbReference>
<dbReference type="OMA" id="THINCNQ"/>
<keyword evidence="3" id="KW-0158">Chromosome</keyword>
<evidence type="ECO:0000256" key="1">
    <source>
        <dbReference type="ARBA" id="ARBA00004123"/>
    </source>
</evidence>
<evidence type="ECO:0000313" key="9">
    <source>
        <dbReference type="EMBL" id="EGZ27326.1"/>
    </source>
</evidence>
<protein>
    <recommendedName>
        <fullName evidence="8">SET domain-containing protein</fullName>
    </recommendedName>
</protein>
<dbReference type="STRING" id="1094619.G4YEW2"/>
<evidence type="ECO:0000256" key="6">
    <source>
        <dbReference type="ARBA" id="ARBA00022691"/>
    </source>
</evidence>
<dbReference type="GO" id="GO:0008168">
    <property type="term" value="F:methyltransferase activity"/>
    <property type="evidence" value="ECO:0007669"/>
    <property type="project" value="UniProtKB-KW"/>
</dbReference>
<dbReference type="InterPro" id="IPR046341">
    <property type="entry name" value="SET_dom_sf"/>
</dbReference>